<feature type="non-terminal residue" evidence="3">
    <location>
        <position position="429"/>
    </location>
</feature>
<name>A0A6A3IFY7_9STRA</name>
<gene>
    <name evidence="3" type="ORF">PR001_g24087</name>
</gene>
<dbReference type="Pfam" id="PF13843">
    <property type="entry name" value="DDE_Tnp_1_7"/>
    <property type="match status" value="1"/>
</dbReference>
<feature type="compositionally biased region" description="Acidic residues" evidence="1">
    <location>
        <begin position="10"/>
        <end position="24"/>
    </location>
</feature>
<feature type="domain" description="PiggyBac transposable element-derived protein" evidence="2">
    <location>
        <begin position="91"/>
        <end position="259"/>
    </location>
</feature>
<dbReference type="InterPro" id="IPR029526">
    <property type="entry name" value="PGBD"/>
</dbReference>
<accession>A0A6A3IFY7</accession>
<evidence type="ECO:0000256" key="1">
    <source>
        <dbReference type="SAM" id="MobiDB-lite"/>
    </source>
</evidence>
<protein>
    <recommendedName>
        <fullName evidence="2">PiggyBac transposable element-derived protein domain-containing protein</fullName>
    </recommendedName>
</protein>
<dbReference type="Proteomes" id="UP000429607">
    <property type="component" value="Unassembled WGS sequence"/>
</dbReference>
<dbReference type="AlphaFoldDB" id="A0A6A3IFY7"/>
<organism evidence="3 4">
    <name type="scientific">Phytophthora rubi</name>
    <dbReference type="NCBI Taxonomy" id="129364"/>
    <lineage>
        <taxon>Eukaryota</taxon>
        <taxon>Sar</taxon>
        <taxon>Stramenopiles</taxon>
        <taxon>Oomycota</taxon>
        <taxon>Peronosporomycetes</taxon>
        <taxon>Peronosporales</taxon>
        <taxon>Peronosporaceae</taxon>
        <taxon>Phytophthora</taxon>
    </lineage>
</organism>
<dbReference type="EMBL" id="QXFV01002984">
    <property type="protein sequence ID" value="KAE8981130.1"/>
    <property type="molecule type" value="Genomic_DNA"/>
</dbReference>
<evidence type="ECO:0000313" key="4">
    <source>
        <dbReference type="Proteomes" id="UP000429607"/>
    </source>
</evidence>
<feature type="region of interest" description="Disordered" evidence="1">
    <location>
        <begin position="1"/>
        <end position="56"/>
    </location>
</feature>
<reference evidence="3 4" key="1">
    <citation type="submission" date="2018-09" db="EMBL/GenBank/DDBJ databases">
        <title>Genomic investigation of the strawberry pathogen Phytophthora fragariae indicates pathogenicity is determined by transcriptional variation in three key races.</title>
        <authorList>
            <person name="Adams T.M."/>
            <person name="Armitage A.D."/>
            <person name="Sobczyk M.K."/>
            <person name="Bates H.J."/>
            <person name="Dunwell J.M."/>
            <person name="Nellist C.F."/>
            <person name="Harrison R.J."/>
        </authorList>
    </citation>
    <scope>NUCLEOTIDE SEQUENCE [LARGE SCALE GENOMIC DNA]</scope>
    <source>
        <strain evidence="3 4">SCRP249</strain>
    </source>
</reference>
<dbReference type="PANTHER" id="PTHR46599">
    <property type="entry name" value="PIGGYBAC TRANSPOSABLE ELEMENT-DERIVED PROTEIN 4"/>
    <property type="match status" value="1"/>
</dbReference>
<evidence type="ECO:0000259" key="2">
    <source>
        <dbReference type="Pfam" id="PF13843"/>
    </source>
</evidence>
<comment type="caution">
    <text evidence="3">The sequence shown here is derived from an EMBL/GenBank/DDBJ whole genome shotgun (WGS) entry which is preliminary data.</text>
</comment>
<proteinExistence type="predicted"/>
<sequence length="429" mass="48316">MSSTAAQEDLTGDWEVEADDEDDCSSVASNDGVATRDDEGDISGAGDTPTTSPFDRRTLGEDYIASLRNNSSLHVTIADQVAKAYEKKAEYGVFSLFFTAVFKDRLRKWTSDVLVEEGHAKITESEFNAYLGLENAMSICPLNEIAEFWSERRFLGQQAFIETMSRNRFQQIRGALALHRPQLPSFDKERDPLWRCRGIMEHFQQRFAEFAVPTGVSSIDEMTVRTKARTRAKTYIPSKPDKYGVRFYAVVGWSSLYVHSLWDNSSGNSMPSTPAERYTNLFPTLRTPLYNTLRAEDVAIEPDTATVMWIAMAGHQTRALRSPTGHRLVVSDNFYTRHTFAQALLNFTDGEMHLLGTVRINLVDKWNKVAVSAAVARVGAGERGTWELVAAVDPEPEWEAKKKAHQNAQRRLAKAKRTQYEPAIVQAER</sequence>
<dbReference type="PANTHER" id="PTHR46599:SF3">
    <property type="entry name" value="PIGGYBAC TRANSPOSABLE ELEMENT-DERIVED PROTEIN 4"/>
    <property type="match status" value="1"/>
</dbReference>
<evidence type="ECO:0000313" key="3">
    <source>
        <dbReference type="EMBL" id="KAE8981130.1"/>
    </source>
</evidence>